<reference evidence="2 3" key="1">
    <citation type="journal article" date="2016" name="Genome Biol. Evol.">
        <title>Gene Family Evolution Reflects Adaptation to Soil Environmental Stressors in the Genome of the Collembolan Orchesella cincta.</title>
        <authorList>
            <person name="Faddeeva-Vakhrusheva A."/>
            <person name="Derks M.F."/>
            <person name="Anvar S.Y."/>
            <person name="Agamennone V."/>
            <person name="Suring W."/>
            <person name="Smit S."/>
            <person name="van Straalen N.M."/>
            <person name="Roelofs D."/>
        </authorList>
    </citation>
    <scope>NUCLEOTIDE SEQUENCE [LARGE SCALE GENOMIC DNA]</scope>
    <source>
        <tissue evidence="2">Mixed pool</tissue>
    </source>
</reference>
<name>A0A1D2M1U3_ORCCI</name>
<proteinExistence type="predicted"/>
<comment type="caution">
    <text evidence="2">The sequence shown here is derived from an EMBL/GenBank/DDBJ whole genome shotgun (WGS) entry which is preliminary data.</text>
</comment>
<feature type="region of interest" description="Disordered" evidence="1">
    <location>
        <begin position="53"/>
        <end position="106"/>
    </location>
</feature>
<feature type="compositionally biased region" description="Basic residues" evidence="1">
    <location>
        <begin position="62"/>
        <end position="71"/>
    </location>
</feature>
<feature type="compositionally biased region" description="Polar residues" evidence="1">
    <location>
        <begin position="83"/>
        <end position="103"/>
    </location>
</feature>
<evidence type="ECO:0000256" key="1">
    <source>
        <dbReference type="SAM" id="MobiDB-lite"/>
    </source>
</evidence>
<organism evidence="2 3">
    <name type="scientific">Orchesella cincta</name>
    <name type="common">Springtail</name>
    <name type="synonym">Podura cincta</name>
    <dbReference type="NCBI Taxonomy" id="48709"/>
    <lineage>
        <taxon>Eukaryota</taxon>
        <taxon>Metazoa</taxon>
        <taxon>Ecdysozoa</taxon>
        <taxon>Arthropoda</taxon>
        <taxon>Hexapoda</taxon>
        <taxon>Collembola</taxon>
        <taxon>Entomobryomorpha</taxon>
        <taxon>Entomobryoidea</taxon>
        <taxon>Orchesellidae</taxon>
        <taxon>Orchesellinae</taxon>
        <taxon>Orchesella</taxon>
    </lineage>
</organism>
<keyword evidence="3" id="KW-1185">Reference proteome</keyword>
<dbReference type="EMBL" id="LJIJ01006741">
    <property type="protein sequence ID" value="ODM86927.1"/>
    <property type="molecule type" value="Genomic_DNA"/>
</dbReference>
<dbReference type="AlphaFoldDB" id="A0A1D2M1U3"/>
<evidence type="ECO:0000313" key="2">
    <source>
        <dbReference type="EMBL" id="ODM86927.1"/>
    </source>
</evidence>
<dbReference type="Proteomes" id="UP000094527">
    <property type="component" value="Unassembled WGS sequence"/>
</dbReference>
<protein>
    <submittedName>
        <fullName evidence="2">Uncharacterized protein</fullName>
    </submittedName>
</protein>
<accession>A0A1D2M1U3</accession>
<evidence type="ECO:0000313" key="3">
    <source>
        <dbReference type="Proteomes" id="UP000094527"/>
    </source>
</evidence>
<gene>
    <name evidence="2" type="ORF">Ocin01_19755</name>
</gene>
<sequence length="277" mass="31289">MAPPIEIGNQNVLNAYPSSTRYGMLKRPPPESHHKVLKGPLYELHNSLVNLSESPPTLVKKPPSKSKHTLFKKASSEPHDSLLDSSPSESHNNSLNNTPSDSHGSLLKRPHYVYPVKWVQLDDDPNLSDAVFVNKNCYVSRLLHSISDKPVAIVSPFEKGSLNLEDSRRKREILIDTQTRTDWKEFTTDFYPESVNAIKANYGIKNWHGPFIYVGKWNLGNQVNKIGTIYRDRVKSSWKFCDDEGNDIEVENNSCWVLCDKLSISEAIAALGDVPMF</sequence>